<dbReference type="KEGG" id="cgrn:4412665_01459"/>
<dbReference type="Pfam" id="PF21853">
    <property type="entry name" value="DUF6912"/>
    <property type="match status" value="1"/>
</dbReference>
<evidence type="ECO:0000313" key="2">
    <source>
        <dbReference type="Proteomes" id="UP000215332"/>
    </source>
</evidence>
<dbReference type="EMBL" id="LT906441">
    <property type="protein sequence ID" value="SNV37075.1"/>
    <property type="molecule type" value="Genomic_DNA"/>
</dbReference>
<dbReference type="RefSeq" id="WP_065860641.1">
    <property type="nucleotide sequence ID" value="NZ_LT906441.1"/>
</dbReference>
<evidence type="ECO:0000313" key="1">
    <source>
        <dbReference type="EMBL" id="SNV37075.1"/>
    </source>
</evidence>
<accession>A0A239WR50</accession>
<organism evidence="1 2">
    <name type="scientific">Cutibacterium granulosum</name>
    <dbReference type="NCBI Taxonomy" id="33011"/>
    <lineage>
        <taxon>Bacteria</taxon>
        <taxon>Bacillati</taxon>
        <taxon>Actinomycetota</taxon>
        <taxon>Actinomycetes</taxon>
        <taxon>Propionibacteriales</taxon>
        <taxon>Propionibacteriaceae</taxon>
        <taxon>Cutibacterium</taxon>
    </lineage>
</organism>
<proteinExistence type="predicted"/>
<reference evidence="1 2" key="1">
    <citation type="submission" date="2017-06" db="EMBL/GenBank/DDBJ databases">
        <authorList>
            <consortium name="Pathogen Informatics"/>
        </authorList>
    </citation>
    <scope>NUCLEOTIDE SEQUENCE [LARGE SCALE GENOMIC DNA]</scope>
    <source>
        <strain evidence="1 2">NCTC11865</strain>
    </source>
</reference>
<dbReference type="InterPro" id="IPR054206">
    <property type="entry name" value="DUF6912"/>
</dbReference>
<dbReference type="Proteomes" id="UP000215332">
    <property type="component" value="Chromosome 1"/>
</dbReference>
<name>A0A239WR50_9ACTN</name>
<sequence length="162" mass="17687">MSDPAEIVFVPASAAGARAMVQHVSEQVQAFTVTDELRAILDVDGDEEQTERAAMIIASVQGLARYGRRLVLVAHVPPSVMGDNEEHANGGVTLTQLDPKQITAWFSDETLDVTAEAAEAVRGMIIDDAWNDVLVQSLLVEHEMLWHDITEELPDPTTDPWG</sequence>
<gene>
    <name evidence="1" type="ORF">SAMEA4412665_01459</name>
</gene>
<protein>
    <submittedName>
        <fullName evidence="1">Uncharacterized protein</fullName>
    </submittedName>
</protein>
<dbReference type="AlphaFoldDB" id="A0A239WR50"/>